<keyword evidence="2" id="KW-0805">Transcription regulation</keyword>
<reference evidence="8" key="1">
    <citation type="journal article" date="2020" name="Stud. Mycol.">
        <title>101 Dothideomycetes genomes: a test case for predicting lifestyles and emergence of pathogens.</title>
        <authorList>
            <person name="Haridas S."/>
            <person name="Albert R."/>
            <person name="Binder M."/>
            <person name="Bloem J."/>
            <person name="Labutti K."/>
            <person name="Salamov A."/>
            <person name="Andreopoulos B."/>
            <person name="Baker S."/>
            <person name="Barry K."/>
            <person name="Bills G."/>
            <person name="Bluhm B."/>
            <person name="Cannon C."/>
            <person name="Castanera R."/>
            <person name="Culley D."/>
            <person name="Daum C."/>
            <person name="Ezra D."/>
            <person name="Gonzalez J."/>
            <person name="Henrissat B."/>
            <person name="Kuo A."/>
            <person name="Liang C."/>
            <person name="Lipzen A."/>
            <person name="Lutzoni F."/>
            <person name="Magnuson J."/>
            <person name="Mondo S."/>
            <person name="Nolan M."/>
            <person name="Ohm R."/>
            <person name="Pangilinan J."/>
            <person name="Park H.-J."/>
            <person name="Ramirez L."/>
            <person name="Alfaro M."/>
            <person name="Sun H."/>
            <person name="Tritt A."/>
            <person name="Yoshinaga Y."/>
            <person name="Zwiers L.-H."/>
            <person name="Turgeon B."/>
            <person name="Goodwin S."/>
            <person name="Spatafora J."/>
            <person name="Crous P."/>
            <person name="Grigoriev I."/>
        </authorList>
    </citation>
    <scope>NUCLEOTIDE SEQUENCE</scope>
    <source>
        <strain evidence="8">CBS 690.94</strain>
    </source>
</reference>
<dbReference type="SUPFAM" id="SSF57701">
    <property type="entry name" value="Zn2/Cys6 DNA-binding domain"/>
    <property type="match status" value="1"/>
</dbReference>
<dbReference type="Gene3D" id="4.10.240.10">
    <property type="entry name" value="Zn(2)-C6 fungal-type DNA-binding domain"/>
    <property type="match status" value="1"/>
</dbReference>
<keyword evidence="1" id="KW-0479">Metal-binding</keyword>
<dbReference type="GO" id="GO:0003677">
    <property type="term" value="F:DNA binding"/>
    <property type="evidence" value="ECO:0007669"/>
    <property type="project" value="UniProtKB-KW"/>
</dbReference>
<keyword evidence="3" id="KW-0238">DNA-binding</keyword>
<name>A0A9P4P6I4_9PLEO</name>
<dbReference type="InterPro" id="IPR036864">
    <property type="entry name" value="Zn2-C6_fun-type_DNA-bd_sf"/>
</dbReference>
<protein>
    <recommendedName>
        <fullName evidence="7">Zn(2)-C6 fungal-type domain-containing protein</fullName>
    </recommendedName>
</protein>
<evidence type="ECO:0000256" key="2">
    <source>
        <dbReference type="ARBA" id="ARBA00023015"/>
    </source>
</evidence>
<sequence length="398" mass="43802">MSYAPWPGYMLPTPSRERHPEHCSRPSQHPLLDAHLPTPAAMSDSPLMLDGKVLRLRASCDSCNESKVRCSQSKPTCSRCQKQGTTCIYGLSRRSHRSAPRIGATSMPLLPQHYQMNTCTGAHSTDAYDQLDSFSAFLAMPPPFPASPIPTNFAASGWNTPSDSDSDSFQTPSCTLDAFPASDFDFDLNMALDSSLDDFGLRSPSLSCQDFPQVPFTSKAKCACVSRATTELMSTVALSNHEASSIDLQLSSIKRAIAVSHDCINCDQQCSKQELTVLTITLLLGRIIQGFDAALAHKESPTNRCDPDQSYAMSSSASPHLTWGTLSIEGDEELQLKRRLLLIHLQKLEGVLRQLSDSVKELRSRTDTNNSAYVIACECIHMWLDQRAQAVKRNLLLE</sequence>
<dbReference type="PANTHER" id="PTHR31069:SF31">
    <property type="entry name" value="MONODICTYPHENONE CLUSTER TRANSCRIPTION FACTOR-RELATED"/>
    <property type="match status" value="1"/>
</dbReference>
<dbReference type="PANTHER" id="PTHR31069">
    <property type="entry name" value="OLEATE-ACTIVATED TRANSCRIPTION FACTOR 1-RELATED"/>
    <property type="match status" value="1"/>
</dbReference>
<evidence type="ECO:0000256" key="3">
    <source>
        <dbReference type="ARBA" id="ARBA00023125"/>
    </source>
</evidence>
<dbReference type="SMART" id="SM00066">
    <property type="entry name" value="GAL4"/>
    <property type="match status" value="1"/>
</dbReference>
<evidence type="ECO:0000256" key="1">
    <source>
        <dbReference type="ARBA" id="ARBA00022723"/>
    </source>
</evidence>
<organism evidence="8 9">
    <name type="scientific">Karstenula rhodostoma CBS 690.94</name>
    <dbReference type="NCBI Taxonomy" id="1392251"/>
    <lineage>
        <taxon>Eukaryota</taxon>
        <taxon>Fungi</taxon>
        <taxon>Dikarya</taxon>
        <taxon>Ascomycota</taxon>
        <taxon>Pezizomycotina</taxon>
        <taxon>Dothideomycetes</taxon>
        <taxon>Pleosporomycetidae</taxon>
        <taxon>Pleosporales</taxon>
        <taxon>Massarineae</taxon>
        <taxon>Didymosphaeriaceae</taxon>
        <taxon>Karstenula</taxon>
    </lineage>
</organism>
<keyword evidence="9" id="KW-1185">Reference proteome</keyword>
<evidence type="ECO:0000256" key="5">
    <source>
        <dbReference type="ARBA" id="ARBA00023242"/>
    </source>
</evidence>
<dbReference type="PROSITE" id="PS50048">
    <property type="entry name" value="ZN2_CY6_FUNGAL_2"/>
    <property type="match status" value="1"/>
</dbReference>
<evidence type="ECO:0000256" key="6">
    <source>
        <dbReference type="SAM" id="MobiDB-lite"/>
    </source>
</evidence>
<evidence type="ECO:0000313" key="8">
    <source>
        <dbReference type="EMBL" id="KAF2439285.1"/>
    </source>
</evidence>
<proteinExistence type="predicted"/>
<keyword evidence="5" id="KW-0539">Nucleus</keyword>
<comment type="caution">
    <text evidence="8">The sequence shown here is derived from an EMBL/GenBank/DDBJ whole genome shotgun (WGS) entry which is preliminary data.</text>
</comment>
<evidence type="ECO:0000313" key="9">
    <source>
        <dbReference type="Proteomes" id="UP000799764"/>
    </source>
</evidence>
<dbReference type="Proteomes" id="UP000799764">
    <property type="component" value="Unassembled WGS sequence"/>
</dbReference>
<dbReference type="PRINTS" id="PR00755">
    <property type="entry name" value="AFLATOXINBRP"/>
</dbReference>
<dbReference type="CDD" id="cd00067">
    <property type="entry name" value="GAL4"/>
    <property type="match status" value="1"/>
</dbReference>
<dbReference type="Pfam" id="PF00172">
    <property type="entry name" value="Zn_clus"/>
    <property type="match status" value="1"/>
</dbReference>
<dbReference type="InterPro" id="IPR001138">
    <property type="entry name" value="Zn2Cys6_DnaBD"/>
</dbReference>
<evidence type="ECO:0000256" key="4">
    <source>
        <dbReference type="ARBA" id="ARBA00023163"/>
    </source>
</evidence>
<gene>
    <name evidence="8" type="ORF">P171DRAFT_476526</name>
</gene>
<feature type="domain" description="Zn(2)-C6 fungal-type" evidence="7">
    <location>
        <begin position="59"/>
        <end position="89"/>
    </location>
</feature>
<dbReference type="OrthoDB" id="5069333at2759"/>
<feature type="compositionally biased region" description="Basic and acidic residues" evidence="6">
    <location>
        <begin position="15"/>
        <end position="24"/>
    </location>
</feature>
<accession>A0A9P4P6I4</accession>
<evidence type="ECO:0000259" key="7">
    <source>
        <dbReference type="PROSITE" id="PS50048"/>
    </source>
</evidence>
<dbReference type="GO" id="GO:0008270">
    <property type="term" value="F:zinc ion binding"/>
    <property type="evidence" value="ECO:0007669"/>
    <property type="project" value="InterPro"/>
</dbReference>
<dbReference type="AlphaFoldDB" id="A0A9P4P6I4"/>
<keyword evidence="4" id="KW-0804">Transcription</keyword>
<dbReference type="InterPro" id="IPR050675">
    <property type="entry name" value="OAF3"/>
</dbReference>
<dbReference type="EMBL" id="MU001509">
    <property type="protein sequence ID" value="KAF2439285.1"/>
    <property type="molecule type" value="Genomic_DNA"/>
</dbReference>
<feature type="region of interest" description="Disordered" evidence="6">
    <location>
        <begin position="1"/>
        <end position="29"/>
    </location>
</feature>
<dbReference type="GO" id="GO:0000981">
    <property type="term" value="F:DNA-binding transcription factor activity, RNA polymerase II-specific"/>
    <property type="evidence" value="ECO:0007669"/>
    <property type="project" value="InterPro"/>
</dbReference>